<name>A0A7Y4NH80_9BACT</name>
<proteinExistence type="predicted"/>
<sequence length="254" mass="25096">MEDRPGVFDAEAFEAGSVGAPVAPSEREDCALDFALDAFEAEDFGACSADFAEEAFGASMAGAFGVCAAGFVTGVFGALSADFAAGAFDAWAPDFAAGAFGGCAADFAAEVFGAGALDFAAGALCAGADFAVEAFGAWAAFAAGFASGFALGAGAFAAGFFAGALFTGFAVCFSFEVAVFNACATGFATPAFFAGAGALPPAGRPPGFVAALPGALRDLDESGEAEGRVGRRWAIKSSSEDPSGRRRRPSSPDG</sequence>
<gene>
    <name evidence="2" type="ORF">HNS30_34695</name>
</gene>
<evidence type="ECO:0000256" key="1">
    <source>
        <dbReference type="SAM" id="MobiDB-lite"/>
    </source>
</evidence>
<protein>
    <submittedName>
        <fullName evidence="2">Uncharacterized protein</fullName>
    </submittedName>
</protein>
<feature type="region of interest" description="Disordered" evidence="1">
    <location>
        <begin position="221"/>
        <end position="254"/>
    </location>
</feature>
<comment type="caution">
    <text evidence="2">The sequence shown here is derived from an EMBL/GenBank/DDBJ whole genome shotgun (WGS) entry which is preliminary data.</text>
</comment>
<dbReference type="EMBL" id="JABFJW010000429">
    <property type="protein sequence ID" value="NOK14202.1"/>
    <property type="molecule type" value="Genomic_DNA"/>
</dbReference>
<dbReference type="Proteomes" id="UP000528460">
    <property type="component" value="Unassembled WGS sequence"/>
</dbReference>
<dbReference type="AlphaFoldDB" id="A0A7Y4NH80"/>
<feature type="compositionally biased region" description="Basic residues" evidence="1">
    <location>
        <begin position="245"/>
        <end position="254"/>
    </location>
</feature>
<reference evidence="2 3" key="1">
    <citation type="submission" date="2020-05" db="EMBL/GenBank/DDBJ databases">
        <authorList>
            <person name="Whitworth D."/>
        </authorList>
    </citation>
    <scope>NUCLEOTIDE SEQUENCE [LARGE SCALE GENOMIC DNA]</scope>
    <source>
        <strain evidence="2 3">CA046A</strain>
    </source>
</reference>
<organism evidence="2 3">
    <name type="scientific">Corallococcus exercitus</name>
    <dbReference type="NCBI Taxonomy" id="2316736"/>
    <lineage>
        <taxon>Bacteria</taxon>
        <taxon>Pseudomonadati</taxon>
        <taxon>Myxococcota</taxon>
        <taxon>Myxococcia</taxon>
        <taxon>Myxococcales</taxon>
        <taxon>Cystobacterineae</taxon>
        <taxon>Myxococcaceae</taxon>
        <taxon>Corallococcus</taxon>
    </lineage>
</organism>
<dbReference type="RefSeq" id="WP_171421312.1">
    <property type="nucleotide sequence ID" value="NZ_JABFJW010000429.1"/>
</dbReference>
<evidence type="ECO:0000313" key="2">
    <source>
        <dbReference type="EMBL" id="NOK14202.1"/>
    </source>
</evidence>
<accession>A0A7Y4NH80</accession>
<evidence type="ECO:0000313" key="3">
    <source>
        <dbReference type="Proteomes" id="UP000528460"/>
    </source>
</evidence>